<proteinExistence type="predicted"/>
<dbReference type="PANTHER" id="PTHR38471">
    <property type="entry name" value="FOUR HELIX BUNDLE PROTEIN"/>
    <property type="match status" value="1"/>
</dbReference>
<dbReference type="KEGG" id="salq:SYNTR_1841"/>
<name>A0A6I6DCQ2_9FIRM</name>
<evidence type="ECO:0000313" key="2">
    <source>
        <dbReference type="Proteomes" id="UP000426444"/>
    </source>
</evidence>
<accession>A0A6I6DCQ2</accession>
<sequence>MNIKRNIIKDKSYYFALQVIKTCRYLAKKENEYVISRQLMRSGTSIGANIEEALAAGSRKDFIHKMTLASKEARESSYWIRLLKDSGLIDEEEGNKLLEEANELVRLLTSIVKTTSKTEQEK</sequence>
<dbReference type="RefSeq" id="WP_156204217.1">
    <property type="nucleotide sequence ID" value="NZ_CP046457.1"/>
</dbReference>
<keyword evidence="2" id="KW-1185">Reference proteome</keyword>
<dbReference type="PANTHER" id="PTHR38471:SF2">
    <property type="entry name" value="FOUR HELIX BUNDLE PROTEIN"/>
    <property type="match status" value="1"/>
</dbReference>
<evidence type="ECO:0000313" key="1">
    <source>
        <dbReference type="EMBL" id="QGU00435.1"/>
    </source>
</evidence>
<dbReference type="NCBIfam" id="TIGR02436">
    <property type="entry name" value="four helix bundle protein"/>
    <property type="match status" value="1"/>
</dbReference>
<protein>
    <recommendedName>
        <fullName evidence="3">Four helix bundle protein</fullName>
    </recommendedName>
</protein>
<dbReference type="Proteomes" id="UP000426444">
    <property type="component" value="Chromosome"/>
</dbReference>
<dbReference type="Gene3D" id="1.20.1440.60">
    <property type="entry name" value="23S rRNA-intervening sequence"/>
    <property type="match status" value="1"/>
</dbReference>
<evidence type="ECO:0008006" key="3">
    <source>
        <dbReference type="Google" id="ProtNLM"/>
    </source>
</evidence>
<reference evidence="2" key="1">
    <citation type="journal article" date="2019" name="Microbiology">
        <title>Complete Genome Sequence of an Uncultured Bacterium of the Candidate Phylum Bipolaricaulota.</title>
        <authorList>
            <person name="Kadnikov V.V."/>
            <person name="Mardanov A.V."/>
            <person name="Beletsky A.V."/>
            <person name="Frank Y.A."/>
            <person name="Karnachuk O.V."/>
            <person name="Ravin N.V."/>
        </authorList>
    </citation>
    <scope>NUCLEOTIDE SEQUENCE [LARGE SCALE GENOMIC DNA]</scope>
</reference>
<gene>
    <name evidence="1" type="ORF">SYNTR_1841</name>
</gene>
<organism evidence="1 2">
    <name type="scientific">Candidatus Syntrophocurvum alkaliphilum</name>
    <dbReference type="NCBI Taxonomy" id="2293317"/>
    <lineage>
        <taxon>Bacteria</taxon>
        <taxon>Bacillati</taxon>
        <taxon>Bacillota</taxon>
        <taxon>Clostridia</taxon>
        <taxon>Eubacteriales</taxon>
        <taxon>Syntrophomonadaceae</taxon>
        <taxon>Candidatus Syntrophocurvum</taxon>
    </lineage>
</organism>
<dbReference type="AlphaFoldDB" id="A0A6I6DCQ2"/>
<dbReference type="PIRSF" id="PIRSF035652">
    <property type="entry name" value="CHP02436"/>
    <property type="match status" value="1"/>
</dbReference>
<dbReference type="InterPro" id="IPR036583">
    <property type="entry name" value="23S_rRNA_IVS_sf"/>
</dbReference>
<dbReference type="InterPro" id="IPR012657">
    <property type="entry name" value="23S_rRNA-intervening_sequence"/>
</dbReference>
<dbReference type="SUPFAM" id="SSF158446">
    <property type="entry name" value="IVS-encoded protein-like"/>
    <property type="match status" value="1"/>
</dbReference>
<dbReference type="EMBL" id="CP046457">
    <property type="protein sequence ID" value="QGU00435.1"/>
    <property type="molecule type" value="Genomic_DNA"/>
</dbReference>
<dbReference type="OrthoDB" id="285993at2"/>
<dbReference type="Pfam" id="PF05635">
    <property type="entry name" value="23S_rRNA_IVP"/>
    <property type="match status" value="1"/>
</dbReference>